<keyword evidence="2" id="KW-1185">Reference proteome</keyword>
<reference evidence="1 2" key="1">
    <citation type="submission" date="2020-08" db="EMBL/GenBank/DDBJ databases">
        <title>Genome Sequencing of Nocardia wallacei strain FMUON74 and assembly.</title>
        <authorList>
            <person name="Toyokawa M."/>
            <person name="Uesaka K."/>
        </authorList>
    </citation>
    <scope>NUCLEOTIDE SEQUENCE [LARGE SCALE GENOMIC DNA]</scope>
    <source>
        <strain evidence="1 2">FMUON74</strain>
    </source>
</reference>
<dbReference type="AlphaFoldDB" id="A0A7G1KSM8"/>
<name>A0A7G1KSM8_9NOCA</name>
<dbReference type="Proteomes" id="UP000516173">
    <property type="component" value="Chromosome"/>
</dbReference>
<sequence>MPEPRGLVAAAIQYGHLKIQMTLGYAGTYASGFPDDLAFEEWLTRLDTLADAHEHLQSGEHVSGPAADRYRQHIESAPRFAGHVLRTTRDARTLLANPALQIFPGQGMTCVLDPRRAVCRLASDDTTTRVTPDLSDCRPNCVNVARTDRDIDAVRADAARLRVLVADPLAPPVRAARERAELNRLLRIIADHDNRQPDRRV</sequence>
<evidence type="ECO:0000313" key="2">
    <source>
        <dbReference type="Proteomes" id="UP000516173"/>
    </source>
</evidence>
<dbReference type="GeneID" id="80351685"/>
<dbReference type="EMBL" id="AP023396">
    <property type="protein sequence ID" value="BCK56204.1"/>
    <property type="molecule type" value="Genomic_DNA"/>
</dbReference>
<dbReference type="RefSeq" id="WP_232110456.1">
    <property type="nucleotide sequence ID" value="NZ_AP023396.1"/>
</dbReference>
<proteinExistence type="predicted"/>
<dbReference type="KEGG" id="nwl:NWFMUON74_39760"/>
<organism evidence="1 2">
    <name type="scientific">Nocardia wallacei</name>
    <dbReference type="NCBI Taxonomy" id="480035"/>
    <lineage>
        <taxon>Bacteria</taxon>
        <taxon>Bacillati</taxon>
        <taxon>Actinomycetota</taxon>
        <taxon>Actinomycetes</taxon>
        <taxon>Mycobacteriales</taxon>
        <taxon>Nocardiaceae</taxon>
        <taxon>Nocardia</taxon>
    </lineage>
</organism>
<gene>
    <name evidence="1" type="ORF">NWFMUON74_39760</name>
</gene>
<protein>
    <submittedName>
        <fullName evidence="1">Uncharacterized protein</fullName>
    </submittedName>
</protein>
<evidence type="ECO:0000313" key="1">
    <source>
        <dbReference type="EMBL" id="BCK56204.1"/>
    </source>
</evidence>
<accession>A0A7G1KSM8</accession>